<dbReference type="GO" id="GO:0004803">
    <property type="term" value="F:transposase activity"/>
    <property type="evidence" value="ECO:0007669"/>
    <property type="project" value="InterPro"/>
</dbReference>
<organism evidence="2 3">
    <name type="scientific">Candidatus Desulfolinea nitratireducens</name>
    <dbReference type="NCBI Taxonomy" id="2841698"/>
    <lineage>
        <taxon>Bacteria</taxon>
        <taxon>Bacillati</taxon>
        <taxon>Chloroflexota</taxon>
        <taxon>Anaerolineae</taxon>
        <taxon>Anaerolineales</taxon>
        <taxon>Anaerolineales incertae sedis</taxon>
        <taxon>Candidatus Desulfolinea</taxon>
    </lineage>
</organism>
<dbReference type="EMBL" id="JACNJN010000014">
    <property type="protein sequence ID" value="MBC8333664.1"/>
    <property type="molecule type" value="Genomic_DNA"/>
</dbReference>
<proteinExistence type="predicted"/>
<dbReference type="InterPro" id="IPR007069">
    <property type="entry name" value="Transposase_32"/>
</dbReference>
<reference evidence="2 3" key="1">
    <citation type="submission" date="2020-08" db="EMBL/GenBank/DDBJ databases">
        <title>Bridging the membrane lipid divide: bacteria of the FCB group superphylum have the potential to synthesize archaeal ether lipids.</title>
        <authorList>
            <person name="Villanueva L."/>
            <person name="Von Meijenfeldt F.A.B."/>
            <person name="Westbye A.B."/>
            <person name="Yadav S."/>
            <person name="Hopmans E.C."/>
            <person name="Dutilh B.E."/>
            <person name="Sinninghe Damste J.S."/>
        </authorList>
    </citation>
    <scope>NUCLEOTIDE SEQUENCE [LARGE SCALE GENOMIC DNA]</scope>
    <source>
        <strain evidence="2">NIOZ-UU36</strain>
    </source>
</reference>
<accession>A0A8J6NFX6</accession>
<evidence type="ECO:0000259" key="1">
    <source>
        <dbReference type="Pfam" id="PF04986"/>
    </source>
</evidence>
<dbReference type="GO" id="GO:0003677">
    <property type="term" value="F:DNA binding"/>
    <property type="evidence" value="ECO:0007669"/>
    <property type="project" value="InterPro"/>
</dbReference>
<evidence type="ECO:0000313" key="2">
    <source>
        <dbReference type="EMBL" id="MBC8333664.1"/>
    </source>
</evidence>
<dbReference type="GO" id="GO:0006313">
    <property type="term" value="P:DNA transposition"/>
    <property type="evidence" value="ECO:0007669"/>
    <property type="project" value="InterPro"/>
</dbReference>
<comment type="caution">
    <text evidence="2">The sequence shown here is derived from an EMBL/GenBank/DDBJ whole genome shotgun (WGS) entry which is preliminary data.</text>
</comment>
<dbReference type="AlphaFoldDB" id="A0A8J6NFX6"/>
<gene>
    <name evidence="2" type="ORF">H8E29_00205</name>
</gene>
<name>A0A8J6NFX6_9CHLR</name>
<dbReference type="Pfam" id="PF04986">
    <property type="entry name" value="Y2_Tnp"/>
    <property type="match status" value="1"/>
</dbReference>
<evidence type="ECO:0000313" key="3">
    <source>
        <dbReference type="Proteomes" id="UP000614469"/>
    </source>
</evidence>
<feature type="domain" description="Transposase IS801/IS1294" evidence="1">
    <location>
        <begin position="13"/>
        <end position="136"/>
    </location>
</feature>
<sequence length="145" mass="16823">MIRPPPKTAELEELFRHEVFKMLKAEGKINDTVIENMLNWHHSGFNVYCGNAIWPHNEEGLENLARYIIRASFSQERMTYIPCDESTDGVAKVFYDSKDGKTTKTFDALDWLAQLTTHIPNRGEQMVRYYGFYSNKSRGLRKKAG</sequence>
<feature type="non-terminal residue" evidence="2">
    <location>
        <position position="145"/>
    </location>
</feature>
<dbReference type="Proteomes" id="UP000614469">
    <property type="component" value="Unassembled WGS sequence"/>
</dbReference>
<protein>
    <submittedName>
        <fullName evidence="2">Transposase</fullName>
    </submittedName>
</protein>